<dbReference type="PRINTS" id="PR00237">
    <property type="entry name" value="GPCRRHODOPSN"/>
</dbReference>
<feature type="compositionally biased region" description="Polar residues" evidence="9">
    <location>
        <begin position="226"/>
        <end position="262"/>
    </location>
</feature>
<sequence>MDNDTDMSYKLDKWNSDLERGLIPNNVILSLYIITGLIGNSIVILIYGFKMKGNKEERYFIPFLATADLWASLVCASFGIALNLMQAQFNNTHLCKAWWFFAAFTTFCSIFILLIIAVHRYLKVCRPLQGQMTLKWKRFALCLALVVAFTLSVPMTHFYGSVPFPNEEEGIVGLRCSRLKSTNKTGSLLFGGIVVLTAVAIIISLISLYSRIGFTIITHFKYSKTTSKPKSNIDTAGNSTTADNSQVVHSSSDNQLSETETGIHSVETDNTELSGDVQSTASTEKTSGVKRKPTTQWMGRQSYSSPVQSGEKSRPIKKLFISLL</sequence>
<feature type="domain" description="G-protein coupled receptors family 1 profile" evidence="11">
    <location>
        <begin position="39"/>
        <end position="324"/>
    </location>
</feature>
<organism evidence="12 13">
    <name type="scientific">Crassostrea virginica</name>
    <name type="common">Eastern oyster</name>
    <dbReference type="NCBI Taxonomy" id="6565"/>
    <lineage>
        <taxon>Eukaryota</taxon>
        <taxon>Metazoa</taxon>
        <taxon>Spiralia</taxon>
        <taxon>Lophotrochozoa</taxon>
        <taxon>Mollusca</taxon>
        <taxon>Bivalvia</taxon>
        <taxon>Autobranchia</taxon>
        <taxon>Pteriomorphia</taxon>
        <taxon>Ostreida</taxon>
        <taxon>Ostreoidea</taxon>
        <taxon>Ostreidae</taxon>
        <taxon>Crassostrea</taxon>
    </lineage>
</organism>
<feature type="compositionally biased region" description="Polar residues" evidence="9">
    <location>
        <begin position="271"/>
        <end position="286"/>
    </location>
</feature>
<evidence type="ECO:0000313" key="13">
    <source>
        <dbReference type="RefSeq" id="XP_022326281.1"/>
    </source>
</evidence>
<keyword evidence="12" id="KW-1185">Reference proteome</keyword>
<evidence type="ECO:0000256" key="10">
    <source>
        <dbReference type="SAM" id="Phobius"/>
    </source>
</evidence>
<comment type="similarity">
    <text evidence="8">Belongs to the G-protein coupled receptor 1 family.</text>
</comment>
<feature type="compositionally biased region" description="Polar residues" evidence="9">
    <location>
        <begin position="294"/>
        <end position="310"/>
    </location>
</feature>
<reference evidence="13" key="1">
    <citation type="submission" date="2025-08" db="UniProtKB">
        <authorList>
            <consortium name="RefSeq"/>
        </authorList>
    </citation>
    <scope>IDENTIFICATION</scope>
    <source>
        <tissue evidence="13">Whole sample</tissue>
    </source>
</reference>
<feature type="transmembrane region" description="Helical" evidence="10">
    <location>
        <begin position="139"/>
        <end position="159"/>
    </location>
</feature>
<feature type="transmembrane region" description="Helical" evidence="10">
    <location>
        <begin position="97"/>
        <end position="118"/>
    </location>
</feature>
<dbReference type="GeneID" id="111126148"/>
<dbReference type="KEGG" id="cvn:111126148"/>
<dbReference type="Proteomes" id="UP000694844">
    <property type="component" value="Chromosome 3"/>
</dbReference>
<evidence type="ECO:0000256" key="5">
    <source>
        <dbReference type="ARBA" id="ARBA00023136"/>
    </source>
</evidence>
<dbReference type="PROSITE" id="PS50262">
    <property type="entry name" value="G_PROTEIN_RECEP_F1_2"/>
    <property type="match status" value="1"/>
</dbReference>
<keyword evidence="2 8" id="KW-0812">Transmembrane</keyword>
<dbReference type="InterPro" id="IPR017452">
    <property type="entry name" value="GPCR_Rhodpsn_7TM"/>
</dbReference>
<dbReference type="Pfam" id="PF00001">
    <property type="entry name" value="7tm_1"/>
    <property type="match status" value="1"/>
</dbReference>
<feature type="transmembrane region" description="Helical" evidence="10">
    <location>
        <begin position="188"/>
        <end position="209"/>
    </location>
</feature>
<feature type="region of interest" description="Disordered" evidence="9">
    <location>
        <begin position="226"/>
        <end position="314"/>
    </location>
</feature>
<comment type="subcellular location">
    <subcellularLocation>
        <location evidence="1">Membrane</location>
        <topology evidence="1">Multi-pass membrane protein</topology>
    </subcellularLocation>
</comment>
<evidence type="ECO:0000313" key="12">
    <source>
        <dbReference type="Proteomes" id="UP000694844"/>
    </source>
</evidence>
<keyword evidence="3 10" id="KW-1133">Transmembrane helix</keyword>
<dbReference type="AlphaFoldDB" id="A0A8B8DH44"/>
<evidence type="ECO:0000256" key="2">
    <source>
        <dbReference type="ARBA" id="ARBA00022692"/>
    </source>
</evidence>
<gene>
    <name evidence="13" type="primary">LOC111126148</name>
</gene>
<proteinExistence type="inferred from homology"/>
<evidence type="ECO:0000259" key="11">
    <source>
        <dbReference type="PROSITE" id="PS50262"/>
    </source>
</evidence>
<feature type="transmembrane region" description="Helical" evidence="10">
    <location>
        <begin position="59"/>
        <end position="85"/>
    </location>
</feature>
<evidence type="ECO:0000256" key="7">
    <source>
        <dbReference type="ARBA" id="ARBA00023224"/>
    </source>
</evidence>
<dbReference type="InterPro" id="IPR000276">
    <property type="entry name" value="GPCR_Rhodpsn"/>
</dbReference>
<dbReference type="GO" id="GO:0016020">
    <property type="term" value="C:membrane"/>
    <property type="evidence" value="ECO:0007669"/>
    <property type="project" value="UniProtKB-SubCell"/>
</dbReference>
<dbReference type="PANTHER" id="PTHR24238">
    <property type="entry name" value="G-PROTEIN COUPLED RECEPTOR"/>
    <property type="match status" value="1"/>
</dbReference>
<keyword evidence="6 8" id="KW-0675">Receptor</keyword>
<dbReference type="CDD" id="cd00637">
    <property type="entry name" value="7tm_classA_rhodopsin-like"/>
    <property type="match status" value="1"/>
</dbReference>
<name>A0A8B8DH44_CRAVI</name>
<protein>
    <submittedName>
        <fullName evidence="13">Octopamine receptor-like</fullName>
    </submittedName>
</protein>
<dbReference type="GO" id="GO:0004930">
    <property type="term" value="F:G protein-coupled receptor activity"/>
    <property type="evidence" value="ECO:0007669"/>
    <property type="project" value="UniProtKB-KW"/>
</dbReference>
<keyword evidence="7 8" id="KW-0807">Transducer</keyword>
<feature type="transmembrane region" description="Helical" evidence="10">
    <location>
        <begin position="27"/>
        <end position="47"/>
    </location>
</feature>
<accession>A0A8B8DH44</accession>
<evidence type="ECO:0000256" key="9">
    <source>
        <dbReference type="SAM" id="MobiDB-lite"/>
    </source>
</evidence>
<evidence type="ECO:0000256" key="4">
    <source>
        <dbReference type="ARBA" id="ARBA00023040"/>
    </source>
</evidence>
<dbReference type="SUPFAM" id="SSF81321">
    <property type="entry name" value="Family A G protein-coupled receptor-like"/>
    <property type="match status" value="1"/>
</dbReference>
<dbReference type="OrthoDB" id="5969463at2759"/>
<dbReference type="RefSeq" id="XP_022326281.1">
    <property type="nucleotide sequence ID" value="XM_022470573.1"/>
</dbReference>
<dbReference type="Gene3D" id="1.20.1070.10">
    <property type="entry name" value="Rhodopsin 7-helix transmembrane proteins"/>
    <property type="match status" value="1"/>
</dbReference>
<dbReference type="PROSITE" id="PS00237">
    <property type="entry name" value="G_PROTEIN_RECEP_F1_1"/>
    <property type="match status" value="1"/>
</dbReference>
<evidence type="ECO:0000256" key="6">
    <source>
        <dbReference type="ARBA" id="ARBA00023170"/>
    </source>
</evidence>
<evidence type="ECO:0000256" key="3">
    <source>
        <dbReference type="ARBA" id="ARBA00022989"/>
    </source>
</evidence>
<evidence type="ECO:0000256" key="1">
    <source>
        <dbReference type="ARBA" id="ARBA00004141"/>
    </source>
</evidence>
<evidence type="ECO:0000256" key="8">
    <source>
        <dbReference type="RuleBase" id="RU000688"/>
    </source>
</evidence>
<keyword evidence="5 10" id="KW-0472">Membrane</keyword>
<keyword evidence="4 8" id="KW-0297">G-protein coupled receptor</keyword>